<sequence length="62" mass="6957">MGDKEEWVQLAECFPQHDGEARGGYGVHRVLKRSEAVRIGEVADQERDGFPERADRVSAVDT</sequence>
<evidence type="ECO:0000313" key="1">
    <source>
        <dbReference type="EMBL" id="GAA4227866.1"/>
    </source>
</evidence>
<keyword evidence="2" id="KW-1185">Reference proteome</keyword>
<protein>
    <recommendedName>
        <fullName evidence="3">Transposase</fullName>
    </recommendedName>
</protein>
<dbReference type="Proteomes" id="UP001501710">
    <property type="component" value="Unassembled WGS sequence"/>
</dbReference>
<organism evidence="1 2">
    <name type="scientific">Actinomadura meridiana</name>
    <dbReference type="NCBI Taxonomy" id="559626"/>
    <lineage>
        <taxon>Bacteria</taxon>
        <taxon>Bacillati</taxon>
        <taxon>Actinomycetota</taxon>
        <taxon>Actinomycetes</taxon>
        <taxon>Streptosporangiales</taxon>
        <taxon>Thermomonosporaceae</taxon>
        <taxon>Actinomadura</taxon>
    </lineage>
</organism>
<gene>
    <name evidence="1" type="ORF">GCM10022254_16610</name>
</gene>
<reference evidence="2" key="1">
    <citation type="journal article" date="2019" name="Int. J. Syst. Evol. Microbiol.">
        <title>The Global Catalogue of Microorganisms (GCM) 10K type strain sequencing project: providing services to taxonomists for standard genome sequencing and annotation.</title>
        <authorList>
            <consortium name="The Broad Institute Genomics Platform"/>
            <consortium name="The Broad Institute Genome Sequencing Center for Infectious Disease"/>
            <person name="Wu L."/>
            <person name="Ma J."/>
        </authorList>
    </citation>
    <scope>NUCLEOTIDE SEQUENCE [LARGE SCALE GENOMIC DNA]</scope>
    <source>
        <strain evidence="2">JCM 17440</strain>
    </source>
</reference>
<comment type="caution">
    <text evidence="1">The sequence shown here is derived from an EMBL/GenBank/DDBJ whole genome shotgun (WGS) entry which is preliminary data.</text>
</comment>
<evidence type="ECO:0008006" key="3">
    <source>
        <dbReference type="Google" id="ProtNLM"/>
    </source>
</evidence>
<proteinExistence type="predicted"/>
<name>A0ABP8BVU6_9ACTN</name>
<dbReference type="EMBL" id="BAABAS010000004">
    <property type="protein sequence ID" value="GAA4227866.1"/>
    <property type="molecule type" value="Genomic_DNA"/>
</dbReference>
<accession>A0ABP8BVU6</accession>
<evidence type="ECO:0000313" key="2">
    <source>
        <dbReference type="Proteomes" id="UP001501710"/>
    </source>
</evidence>